<reference evidence="2" key="1">
    <citation type="submission" date="2016-11" db="EMBL/GenBank/DDBJ databases">
        <authorList>
            <person name="Varghese N."/>
            <person name="Submissions S."/>
        </authorList>
    </citation>
    <scope>NUCLEOTIDE SEQUENCE [LARGE SCALE GENOMIC DNA]</scope>
    <source>
        <strain evidence="2">DSM 17963</strain>
    </source>
</reference>
<proteinExistence type="predicted"/>
<dbReference type="AlphaFoldDB" id="A0A1M5VAT5"/>
<gene>
    <name evidence="1" type="ORF">SAMN05443663_11093</name>
</gene>
<keyword evidence="2" id="KW-1185">Reference proteome</keyword>
<sequence>MRLKETSFILITNRYVLETVSFSNLFKSNNFYVSMCLKKITLCEVFDFAQTDKTTNNKLSTINN</sequence>
<organism evidence="1 2">
    <name type="scientific">Flavobacterium defluvii</name>
    <dbReference type="NCBI Taxonomy" id="370979"/>
    <lineage>
        <taxon>Bacteria</taxon>
        <taxon>Pseudomonadati</taxon>
        <taxon>Bacteroidota</taxon>
        <taxon>Flavobacteriia</taxon>
        <taxon>Flavobacteriales</taxon>
        <taxon>Flavobacteriaceae</taxon>
        <taxon>Flavobacterium</taxon>
    </lineage>
</organism>
<name>A0A1M5VAT5_9FLAO</name>
<dbReference type="EMBL" id="FQWC01000010">
    <property type="protein sequence ID" value="SHH72311.1"/>
    <property type="molecule type" value="Genomic_DNA"/>
</dbReference>
<evidence type="ECO:0000313" key="2">
    <source>
        <dbReference type="Proteomes" id="UP000184071"/>
    </source>
</evidence>
<dbReference type="STRING" id="370979.SAMN05443663_11093"/>
<dbReference type="Proteomes" id="UP000184071">
    <property type="component" value="Unassembled WGS sequence"/>
</dbReference>
<evidence type="ECO:0000313" key="1">
    <source>
        <dbReference type="EMBL" id="SHH72311.1"/>
    </source>
</evidence>
<accession>A0A1M5VAT5</accession>
<protein>
    <submittedName>
        <fullName evidence="1">Uncharacterized protein</fullName>
    </submittedName>
</protein>